<dbReference type="OrthoDB" id="624437at2759"/>
<dbReference type="GO" id="GO:0003677">
    <property type="term" value="F:DNA binding"/>
    <property type="evidence" value="ECO:0007669"/>
    <property type="project" value="UniProtKB-KW"/>
</dbReference>
<dbReference type="Gene3D" id="2.40.330.10">
    <property type="entry name" value="DNA-binding pseudobarrel domain"/>
    <property type="match status" value="1"/>
</dbReference>
<dbReference type="GO" id="GO:0009734">
    <property type="term" value="P:auxin-activated signaling pathway"/>
    <property type="evidence" value="ECO:0007669"/>
    <property type="project" value="UniProtKB-KW"/>
</dbReference>
<dbReference type="PANTHER" id="PTHR31384">
    <property type="entry name" value="AUXIN RESPONSE FACTOR 4-RELATED"/>
    <property type="match status" value="1"/>
</dbReference>
<evidence type="ECO:0000313" key="10">
    <source>
        <dbReference type="EMBL" id="KAF8726695.1"/>
    </source>
</evidence>
<protein>
    <recommendedName>
        <fullName evidence="9">Auxin response factor domain-containing protein</fullName>
    </recommendedName>
</protein>
<accession>A0A835F2S1</accession>
<dbReference type="InterPro" id="IPR015300">
    <property type="entry name" value="DNA-bd_pseudobarrel_sf"/>
</dbReference>
<dbReference type="Gene3D" id="2.30.30.1040">
    <property type="match status" value="1"/>
</dbReference>
<evidence type="ECO:0000256" key="1">
    <source>
        <dbReference type="ARBA" id="ARBA00004123"/>
    </source>
</evidence>
<dbReference type="InterPro" id="IPR010525">
    <property type="entry name" value="ARF_dom"/>
</dbReference>
<dbReference type="FunFam" id="2.30.30.1040:FF:000001">
    <property type="entry name" value="Auxin response factor"/>
    <property type="match status" value="1"/>
</dbReference>
<evidence type="ECO:0000256" key="2">
    <source>
        <dbReference type="ARBA" id="ARBA00007853"/>
    </source>
</evidence>
<evidence type="ECO:0000256" key="3">
    <source>
        <dbReference type="ARBA" id="ARBA00023015"/>
    </source>
</evidence>
<evidence type="ECO:0000256" key="6">
    <source>
        <dbReference type="ARBA" id="ARBA00023242"/>
    </source>
</evidence>
<comment type="subcellular location">
    <subcellularLocation>
        <location evidence="1">Nucleus</location>
    </subcellularLocation>
</comment>
<feature type="compositionally biased region" description="Acidic residues" evidence="8">
    <location>
        <begin position="8"/>
        <end position="18"/>
    </location>
</feature>
<evidence type="ECO:0000256" key="7">
    <source>
        <dbReference type="ARBA" id="ARBA00023294"/>
    </source>
</evidence>
<dbReference type="Proteomes" id="UP000636709">
    <property type="component" value="Unassembled WGS sequence"/>
</dbReference>
<name>A0A835F2S1_9POAL</name>
<keyword evidence="11" id="KW-1185">Reference proteome</keyword>
<keyword evidence="5" id="KW-0804">Transcription</keyword>
<evidence type="ECO:0000259" key="9">
    <source>
        <dbReference type="Pfam" id="PF06507"/>
    </source>
</evidence>
<dbReference type="EMBL" id="JACEFO010001646">
    <property type="protein sequence ID" value="KAF8726695.1"/>
    <property type="molecule type" value="Genomic_DNA"/>
</dbReference>
<dbReference type="AlphaFoldDB" id="A0A835F2S1"/>
<feature type="compositionally biased region" description="Low complexity" evidence="8">
    <location>
        <begin position="19"/>
        <end position="35"/>
    </location>
</feature>
<dbReference type="GO" id="GO:0005634">
    <property type="term" value="C:nucleus"/>
    <property type="evidence" value="ECO:0007669"/>
    <property type="project" value="UniProtKB-SubCell"/>
</dbReference>
<gene>
    <name evidence="10" type="ORF">HU200_019162</name>
</gene>
<evidence type="ECO:0000313" key="11">
    <source>
        <dbReference type="Proteomes" id="UP000636709"/>
    </source>
</evidence>
<feature type="region of interest" description="Disordered" evidence="8">
    <location>
        <begin position="1"/>
        <end position="47"/>
    </location>
</feature>
<dbReference type="InterPro" id="IPR044835">
    <property type="entry name" value="ARF_plant"/>
</dbReference>
<keyword evidence="3" id="KW-0805">Transcription regulation</keyword>
<keyword evidence="7" id="KW-0927">Auxin signaling pathway</keyword>
<dbReference type="Pfam" id="PF06507">
    <property type="entry name" value="ARF_AD"/>
    <property type="match status" value="1"/>
</dbReference>
<feature type="domain" description="Auxin response factor" evidence="9">
    <location>
        <begin position="229"/>
        <end position="310"/>
    </location>
</feature>
<keyword evidence="4" id="KW-0238">DNA-binding</keyword>
<evidence type="ECO:0000256" key="8">
    <source>
        <dbReference type="SAM" id="MobiDB-lite"/>
    </source>
</evidence>
<reference evidence="10" key="1">
    <citation type="submission" date="2020-07" db="EMBL/GenBank/DDBJ databases">
        <title>Genome sequence and genetic diversity analysis of an under-domesticated orphan crop, white fonio (Digitaria exilis).</title>
        <authorList>
            <person name="Bennetzen J.L."/>
            <person name="Chen S."/>
            <person name="Ma X."/>
            <person name="Wang X."/>
            <person name="Yssel A.E.J."/>
            <person name="Chaluvadi S.R."/>
            <person name="Johnson M."/>
            <person name="Gangashetty P."/>
            <person name="Hamidou F."/>
            <person name="Sanogo M.D."/>
            <person name="Zwaenepoel A."/>
            <person name="Wallace J."/>
            <person name="Van De Peer Y."/>
            <person name="Van Deynze A."/>
        </authorList>
    </citation>
    <scope>NUCLEOTIDE SEQUENCE</scope>
    <source>
        <tissue evidence="10">Leaves</tissue>
    </source>
</reference>
<feature type="compositionally biased region" description="Pro residues" evidence="8">
    <location>
        <begin position="36"/>
        <end position="45"/>
    </location>
</feature>
<evidence type="ECO:0000256" key="5">
    <source>
        <dbReference type="ARBA" id="ARBA00023163"/>
    </source>
</evidence>
<comment type="similarity">
    <text evidence="2">Belongs to the ARF family.</text>
</comment>
<dbReference type="SUPFAM" id="SSF101936">
    <property type="entry name" value="DNA-binding pseudobarrel domain"/>
    <property type="match status" value="1"/>
</dbReference>
<keyword evidence="6" id="KW-0539">Nucleus</keyword>
<dbReference type="PANTHER" id="PTHR31384:SF5">
    <property type="entry name" value="AUXIN RESPONSE FACTOR 3"/>
    <property type="match status" value="1"/>
</dbReference>
<proteinExistence type="inferred from homology"/>
<evidence type="ECO:0000256" key="4">
    <source>
        <dbReference type="ARBA" id="ARBA00023125"/>
    </source>
</evidence>
<sequence length="669" mass="73425">MTGIDLNDTVEEDEEEAEAVNTFSQQSRSSSAATGTPPPPTPHPRPGAAVCLELWHACAGPVAPLPRKGSVVVYLPQGHLEHLGDAAGGGAMPPPGVPPHVFCRVVDVTLHADASTDEVYAQLALVAENEDYSQQRPSQELVAKDLHGTEWRFRHIYREPALVLIQRLGDDGELRLGVRRAAQLKNASAFPALYNQCSNLGSLANVAHAVATKGVFHIYYNPRLSQSEFIIPYSKFLKSFTQPFSVGLRFKMRYESDDATERRYTGIIAGIGDADPMWRGSKWKCLMVRWDDDVDFRRPNRISPWEIELSSSVSGSHLSAPNAKRLKPCLPHVNPDYLVPNGIGGCPDFAESAQFHKVLQGQELLGYRTHDNAAVATSQPCEARNMQYIGERSCSNDVSENIRGFPRLGVRTPVGNPGFSYHCSGFGESQRFQKVLQGQEVFRPYRGTLVDACLRNDGFHQQDGSDVPSLGNKWHTQLHGCAFRGPPAPVLPSQSSSPPSVLMFQRGYSNMTQFEFGHGPLDKNEDDGPAMFGHAGGIGGTEHPLMLQTRHVSGEMRNGHAAVEKFHSTVAIAKEGPDNREVNTNSCKIFGISLTEKVPASKGKDCGDANYPSSFLSLKQQVPKSLGNSCATVRAHYITVIRDFDSGGSLDLERRIHVQYLLDVMLEEM</sequence>
<comment type="caution">
    <text evidence="10">The sequence shown here is derived from an EMBL/GenBank/DDBJ whole genome shotgun (WGS) entry which is preliminary data.</text>
</comment>
<dbReference type="GO" id="GO:0006355">
    <property type="term" value="P:regulation of DNA-templated transcription"/>
    <property type="evidence" value="ECO:0007669"/>
    <property type="project" value="InterPro"/>
</dbReference>
<organism evidence="10 11">
    <name type="scientific">Digitaria exilis</name>
    <dbReference type="NCBI Taxonomy" id="1010633"/>
    <lineage>
        <taxon>Eukaryota</taxon>
        <taxon>Viridiplantae</taxon>
        <taxon>Streptophyta</taxon>
        <taxon>Embryophyta</taxon>
        <taxon>Tracheophyta</taxon>
        <taxon>Spermatophyta</taxon>
        <taxon>Magnoliopsida</taxon>
        <taxon>Liliopsida</taxon>
        <taxon>Poales</taxon>
        <taxon>Poaceae</taxon>
        <taxon>PACMAD clade</taxon>
        <taxon>Panicoideae</taxon>
        <taxon>Panicodae</taxon>
        <taxon>Paniceae</taxon>
        <taxon>Anthephorinae</taxon>
        <taxon>Digitaria</taxon>
    </lineage>
</organism>